<dbReference type="EMBL" id="MTYJ01000204">
    <property type="protein sequence ID" value="OWA50824.1"/>
    <property type="molecule type" value="Genomic_DNA"/>
</dbReference>
<feature type="chain" id="PRO_5040987013" evidence="2">
    <location>
        <begin position="25"/>
        <end position="536"/>
    </location>
</feature>
<organism evidence="3 4">
    <name type="scientific">Hypsibius exemplaris</name>
    <name type="common">Freshwater tardigrade</name>
    <dbReference type="NCBI Taxonomy" id="2072580"/>
    <lineage>
        <taxon>Eukaryota</taxon>
        <taxon>Metazoa</taxon>
        <taxon>Ecdysozoa</taxon>
        <taxon>Tardigrada</taxon>
        <taxon>Eutardigrada</taxon>
        <taxon>Parachela</taxon>
        <taxon>Hypsibioidea</taxon>
        <taxon>Hypsibiidae</taxon>
        <taxon>Hypsibius</taxon>
    </lineage>
</organism>
<reference evidence="4" key="1">
    <citation type="submission" date="2017-01" db="EMBL/GenBank/DDBJ databases">
        <title>Comparative genomics of anhydrobiosis in the tardigrade Hypsibius dujardini.</title>
        <authorList>
            <person name="Yoshida Y."/>
            <person name="Koutsovoulos G."/>
            <person name="Laetsch D."/>
            <person name="Stevens L."/>
            <person name="Kumar S."/>
            <person name="Horikawa D."/>
            <person name="Ishino K."/>
            <person name="Komine S."/>
            <person name="Tomita M."/>
            <person name="Blaxter M."/>
            <person name="Arakawa K."/>
        </authorList>
    </citation>
    <scope>NUCLEOTIDE SEQUENCE [LARGE SCALE GENOMIC DNA]</scope>
    <source>
        <strain evidence="4">Z151</strain>
    </source>
</reference>
<feature type="signal peptide" evidence="2">
    <location>
        <begin position="1"/>
        <end position="24"/>
    </location>
</feature>
<evidence type="ECO:0000313" key="4">
    <source>
        <dbReference type="Proteomes" id="UP000192578"/>
    </source>
</evidence>
<protein>
    <submittedName>
        <fullName evidence="3">Uncharacterized protein</fullName>
    </submittedName>
</protein>
<evidence type="ECO:0000313" key="3">
    <source>
        <dbReference type="EMBL" id="OWA50824.1"/>
    </source>
</evidence>
<gene>
    <name evidence="3" type="ORF">BV898_15330</name>
</gene>
<dbReference type="AlphaFoldDB" id="A0A9X6RK92"/>
<evidence type="ECO:0000256" key="1">
    <source>
        <dbReference type="SAM" id="MobiDB-lite"/>
    </source>
</evidence>
<feature type="region of interest" description="Disordered" evidence="1">
    <location>
        <begin position="496"/>
        <end position="536"/>
    </location>
</feature>
<sequence>MCLLTQRWVVFSSLLTVITVYVSAQREHQVVVNNVEGFGWKTAENRQVRALTKYIVGYACNNRTLTLDDKELYIETAFSDILPGKWTAWVDRDSTEADQMAEETWISASCDDLDYLMFRRSYASEEPRSPVAGSSTEEVSIPLQFFKRSTEVRDVVERQQYYTAISLAVGVACNNASLSTDGERASAVKGLLDELVPAASWNVDVKQRSNVIAFDNEESKKSPAYYALCYCGGQEYHIGRGKDDNGALHRPLGSTADTLAEVELIDVSHRMVETTTANIATQVLKLIIGDACNRKDPKVDITKSVRSSFKKLCGHELAGKWSFVLGRDLEGFQPAPTDYNPHFSLQAHCRGLTYLFWTKEPWRENRDFCGVRVPVVKRCEVELDLEIHIDKSAEFIVLDGHAIRARDSLLDIIEHSCLNNEPIRDVVERMCPGRPSVWQFSVASTPFIEKYACDIDMRGKIGPQMHVIACRNSWEKGTDFCGNKIGQLKKAESIFVPTETSNRNRPTSDAKSTKVDEEDDEDGEEDDEQDLYDFDW</sequence>
<comment type="caution">
    <text evidence="3">The sequence shown here is derived from an EMBL/GenBank/DDBJ whole genome shotgun (WGS) entry which is preliminary data.</text>
</comment>
<keyword evidence="4" id="KW-1185">Reference proteome</keyword>
<proteinExistence type="predicted"/>
<feature type="compositionally biased region" description="Acidic residues" evidence="1">
    <location>
        <begin position="516"/>
        <end position="536"/>
    </location>
</feature>
<evidence type="ECO:0000256" key="2">
    <source>
        <dbReference type="SAM" id="SignalP"/>
    </source>
</evidence>
<keyword evidence="2" id="KW-0732">Signal</keyword>
<accession>A0A9X6RK92</accession>
<feature type="compositionally biased region" description="Basic and acidic residues" evidence="1">
    <location>
        <begin position="506"/>
        <end position="515"/>
    </location>
</feature>
<dbReference type="Proteomes" id="UP000192578">
    <property type="component" value="Unassembled WGS sequence"/>
</dbReference>
<name>A0A9X6RK92_HYPEX</name>